<feature type="region of interest" description="Disordered" evidence="1">
    <location>
        <begin position="167"/>
        <end position="222"/>
    </location>
</feature>
<dbReference type="PROSITE" id="PS50105">
    <property type="entry name" value="SAM_DOMAIN"/>
    <property type="match status" value="1"/>
</dbReference>
<dbReference type="InterPro" id="IPR001660">
    <property type="entry name" value="SAM"/>
</dbReference>
<dbReference type="InterPro" id="IPR013761">
    <property type="entry name" value="SAM/pointed_sf"/>
</dbReference>
<protein>
    <recommendedName>
        <fullName evidence="2">SAM domain-containing protein</fullName>
    </recommendedName>
</protein>
<evidence type="ECO:0000256" key="1">
    <source>
        <dbReference type="SAM" id="MobiDB-lite"/>
    </source>
</evidence>
<sequence>MPAAADTAPFAGLWEDDAGGIITIQGTKATASSGDALEFAIVSRKKCALKVASKVAQGTLAADGSKIAWSNGSAWIRREDEASQQPANGINKAALEGPAAEEVGAWLRSIDGPKLVQYWPKLCQLVNGVKDIMDRYADRPKEFLTDLGVEHPGHRSAFSRALRQLREAEEPEPGPEDTAAAAGVAQSPSPPGAAPGWQRAPRTVAGRAEAQAEEADAAAGDSEGGLTLERVLRLQRELYVAFKDEDFQRRLAEVEAAHGTARANYSVAHTELFLTVQNTLLPKYGFSEGQKGVIEMLKSSARFNGNRQFQQNRAMLNQLLGLAPRRGEREQHLAEIAAQQEDRLPALPALPETLHSSVGIGLPATVAVGQPQAGSEPRE</sequence>
<dbReference type="Gene3D" id="1.10.150.50">
    <property type="entry name" value="Transcription Factor, Ets-1"/>
    <property type="match status" value="1"/>
</dbReference>
<dbReference type="AlphaFoldDB" id="A0A7S1PS12"/>
<gene>
    <name evidence="3" type="ORF">ACAT0790_LOCUS5090</name>
</gene>
<proteinExistence type="predicted"/>
<reference evidence="3" key="1">
    <citation type="submission" date="2021-01" db="EMBL/GenBank/DDBJ databases">
        <authorList>
            <person name="Corre E."/>
            <person name="Pelletier E."/>
            <person name="Niang G."/>
            <person name="Scheremetjew M."/>
            <person name="Finn R."/>
            <person name="Kale V."/>
            <person name="Holt S."/>
            <person name="Cochrane G."/>
            <person name="Meng A."/>
            <person name="Brown T."/>
            <person name="Cohen L."/>
        </authorList>
    </citation>
    <scope>NUCLEOTIDE SEQUENCE</scope>
    <source>
        <strain evidence="3">OF101</strain>
    </source>
</reference>
<accession>A0A7S1PS12</accession>
<evidence type="ECO:0000259" key="2">
    <source>
        <dbReference type="PROSITE" id="PS50105"/>
    </source>
</evidence>
<organism evidence="3">
    <name type="scientific">Alexandrium catenella</name>
    <name type="common">Red tide dinoflagellate</name>
    <name type="synonym">Gonyaulax catenella</name>
    <dbReference type="NCBI Taxonomy" id="2925"/>
    <lineage>
        <taxon>Eukaryota</taxon>
        <taxon>Sar</taxon>
        <taxon>Alveolata</taxon>
        <taxon>Dinophyceae</taxon>
        <taxon>Gonyaulacales</taxon>
        <taxon>Pyrocystaceae</taxon>
        <taxon>Alexandrium</taxon>
    </lineage>
</organism>
<dbReference type="EMBL" id="HBGE01008427">
    <property type="protein sequence ID" value="CAD9096037.1"/>
    <property type="molecule type" value="Transcribed_RNA"/>
</dbReference>
<evidence type="ECO:0000313" key="3">
    <source>
        <dbReference type="EMBL" id="CAD9096037.1"/>
    </source>
</evidence>
<feature type="domain" description="SAM" evidence="2">
    <location>
        <begin position="98"/>
        <end position="168"/>
    </location>
</feature>
<name>A0A7S1PS12_ALECA</name>